<dbReference type="SUPFAM" id="SSF90123">
    <property type="entry name" value="ABC transporter transmembrane region"/>
    <property type="match status" value="2"/>
</dbReference>
<feature type="domain" description="ABC transporter" evidence="10">
    <location>
        <begin position="1141"/>
        <end position="1412"/>
    </location>
</feature>
<keyword evidence="4 9" id="KW-0812">Transmembrane</keyword>
<dbReference type="Gene3D" id="3.40.50.300">
    <property type="entry name" value="P-loop containing nucleotide triphosphate hydrolases"/>
    <property type="match status" value="2"/>
</dbReference>
<evidence type="ECO:0000313" key="13">
    <source>
        <dbReference type="Proteomes" id="UP000002899"/>
    </source>
</evidence>
<dbReference type="SMART" id="SM00382">
    <property type="entry name" value="AAA"/>
    <property type="match status" value="2"/>
</dbReference>
<comment type="similarity">
    <text evidence="2">Belongs to the ABC transporter superfamily. ABCC family. Conjugate transporter (TC 3.A.1.208) subfamily.</text>
</comment>
<keyword evidence="5" id="KW-0547">Nucleotide-binding</keyword>
<evidence type="ECO:0000256" key="1">
    <source>
        <dbReference type="ARBA" id="ARBA00004141"/>
    </source>
</evidence>
<dbReference type="VEuPathDB" id="PiroplasmaDB:BmR1_04g08070"/>
<dbReference type="KEGG" id="bmic:BmR1_04g08070"/>
<dbReference type="Pfam" id="PF00005">
    <property type="entry name" value="ABC_tran"/>
    <property type="match status" value="2"/>
</dbReference>
<dbReference type="SUPFAM" id="SSF52540">
    <property type="entry name" value="P-loop containing nucleoside triphosphate hydrolases"/>
    <property type="match status" value="2"/>
</dbReference>
<protein>
    <submittedName>
        <fullName evidence="12">ATP-binding cassette transporter abc3</fullName>
    </submittedName>
</protein>
<feature type="transmembrane region" description="Helical" evidence="9">
    <location>
        <begin position="948"/>
        <end position="970"/>
    </location>
</feature>
<dbReference type="InterPro" id="IPR027417">
    <property type="entry name" value="P-loop_NTPase"/>
</dbReference>
<evidence type="ECO:0000256" key="3">
    <source>
        <dbReference type="ARBA" id="ARBA00022448"/>
    </source>
</evidence>
<dbReference type="InterPro" id="IPR017871">
    <property type="entry name" value="ABC_transporter-like_CS"/>
</dbReference>
<sequence>MNSLKGEFYKGKSSVGVEDNCLDFFRRVKYPSGVCPNFYNPSVLSCVFFLWAGRFMKKLLGSDVSFLDYPPQPDPIAVRQRQFEVFSIINTYLAEHRVKLSKRQDKGKPPRIVLKSVCAVFWDKILLLLLLAVTVNILRSIQLLFIKWFIKSFSNDSKSSLWSIAYIAGILALLCFKTIMAQHMYFFICRCQAAISSAMSYTIFRLGVSRRKEYHNCNCGQRTYDKVSRRHLCKWDRLYLRRFEVQLEGPDDNLCKLGAHIAKQDRINTNTLCPAQQAQGDELSKSMYMFFYGDTRSICKMLQVLVALTEFSTQLALSYFSIYFEVGRDGTWAIAVPLAVLGIAIAIEFIYAYLMKKYLIARDSRVYASYKLCANVQSVLMQGLGQASKNFVAAKRREETKPLNRMLWLIYVAAWLSSVVQSLSIVPIFITLLYGEDSKFSPEVAVTVIHAVKLINSHMRELPNILCVFIDALICMDRLDSYLSERSPEKGPPAGGFCASHYGDHEFELAFDRATLRYTPGITPALKNISLKLVRGDVLILCGKAASGKTSLIKAALGELVLSSGTMAVSSLRCGRRIYYVPQKHYIPAGTFMSALVGNFPFERATYIRAISVAELCQDLERWEEGHDRAIDENANSLSGGQRARLSLARMIYAFLISRHKGTSNPAGTGGADLVCLDDVFSSLDLSVSVKIFQNIFGQHGVFSDGDVCVIMSMDRGTLKACWQMLCDFNSATLNCRVCELEDGEVVGFSSVEDFIGLDMSSSLQVSSQTPKGHGSKPIRSCLDPIDYDFNIKGVLTRRVLSMYMVYFRHSGVFSVTVAFLMSLIAYCIKSYFGLAVVGWSDQVLGRSVSKEQSIAFVSKLMIFLAVEIAALFIGIMLWWRCAMSAAKCYHDRRIISLIPRKGVVTKPIGKLLTEFTFDQFVIDTRIHMALLASLSQLVHLGFQIGSIIYIFPLSVLAFLIIAILSYYTIVGNYMRVNQRIQFNMLESMTGVNLTISQGIHGMELVRAFGDEGRLFDSFLDRSDYFYRTHIIRWGICSWTLIMYTLLAIIVFVLFAVVPMFISIFSSGQLAGRPGNFVYLISLFITINDGVSSFILSMGYLSEYLCSLVSSHTEAKVGPAGAGGPAEAGVPGEVGGCLLDIRGIVVSYRNHDPMSGKAALFKCIRGVTVSADPGDIVAIAGRTGSGKTSLLKSIRGMLGLDAGTILIDGISIEHMSDELLTDTIGVVSQFSFYFDGWTLGDFIDPCQRYSVQKVHWALGELGLLDFVLGNVPDKDESEESRLSRALGMPFRIGSSIVSKEHQRLRDDDVLIFNESHIRHLSFARLILGRLNYKVILIDEPPNLQNSLGSSPSTLRALIAKYLGHCATIIVTHDFNYVKICSKLWIMSEGKVVEQLSPKNIETHVQFSQIVEK</sequence>
<dbReference type="GO" id="GO:0016887">
    <property type="term" value="F:ATP hydrolysis activity"/>
    <property type="evidence" value="ECO:0007669"/>
    <property type="project" value="InterPro"/>
</dbReference>
<feature type="transmembrane region" description="Helical" evidence="9">
    <location>
        <begin position="304"/>
        <end position="324"/>
    </location>
</feature>
<dbReference type="RefSeq" id="XP_012650206.1">
    <property type="nucleotide sequence ID" value="XM_012794752.1"/>
</dbReference>
<proteinExistence type="inferred from homology"/>
<evidence type="ECO:0000259" key="10">
    <source>
        <dbReference type="PROSITE" id="PS50893"/>
    </source>
</evidence>
<dbReference type="PROSITE" id="PS50929">
    <property type="entry name" value="ABC_TM1F"/>
    <property type="match status" value="1"/>
</dbReference>
<feature type="transmembrane region" description="Helical" evidence="9">
    <location>
        <begin position="406"/>
        <end position="434"/>
    </location>
</feature>
<feature type="transmembrane region" description="Helical" evidence="9">
    <location>
        <begin position="855"/>
        <end position="880"/>
    </location>
</feature>
<comment type="subcellular location">
    <subcellularLocation>
        <location evidence="1">Membrane</location>
        <topology evidence="1">Multi-pass membrane protein</topology>
    </subcellularLocation>
</comment>
<organism evidence="12 13">
    <name type="scientific">Babesia microti (strain RI)</name>
    <dbReference type="NCBI Taxonomy" id="1133968"/>
    <lineage>
        <taxon>Eukaryota</taxon>
        <taxon>Sar</taxon>
        <taxon>Alveolata</taxon>
        <taxon>Apicomplexa</taxon>
        <taxon>Aconoidasida</taxon>
        <taxon>Piroplasmida</taxon>
        <taxon>Babesiidae</taxon>
        <taxon>Babesia</taxon>
    </lineage>
</organism>
<feature type="domain" description="ABC transmembrane type-1" evidence="11">
    <location>
        <begin position="811"/>
        <end position="1103"/>
    </location>
</feature>
<evidence type="ECO:0000256" key="4">
    <source>
        <dbReference type="ARBA" id="ARBA00022692"/>
    </source>
</evidence>
<dbReference type="InterPro" id="IPR050173">
    <property type="entry name" value="ABC_transporter_C-like"/>
</dbReference>
<dbReference type="InterPro" id="IPR003593">
    <property type="entry name" value="AAA+_ATPase"/>
</dbReference>
<evidence type="ECO:0000256" key="2">
    <source>
        <dbReference type="ARBA" id="ARBA00009726"/>
    </source>
</evidence>
<keyword evidence="6 12" id="KW-0067">ATP-binding</keyword>
<dbReference type="InterPro" id="IPR036640">
    <property type="entry name" value="ABC1_TM_sf"/>
</dbReference>
<dbReference type="Gene3D" id="1.20.1560.10">
    <property type="entry name" value="ABC transporter type 1, transmembrane domain"/>
    <property type="match status" value="2"/>
</dbReference>
<name>I7J9B3_BABMR</name>
<dbReference type="PANTHER" id="PTHR24223:SF456">
    <property type="entry name" value="MULTIDRUG RESISTANCE-ASSOCIATED PROTEIN LETHAL(2)03659"/>
    <property type="match status" value="1"/>
</dbReference>
<evidence type="ECO:0000256" key="6">
    <source>
        <dbReference type="ARBA" id="ARBA00022840"/>
    </source>
</evidence>
<feature type="transmembrane region" description="Helical" evidence="9">
    <location>
        <begin position="1041"/>
        <end position="1065"/>
    </location>
</feature>
<keyword evidence="7 9" id="KW-1133">Transmembrane helix</keyword>
<feature type="domain" description="ABC transporter" evidence="10">
    <location>
        <begin position="511"/>
        <end position="768"/>
    </location>
</feature>
<feature type="transmembrane region" description="Helical" evidence="9">
    <location>
        <begin position="330"/>
        <end position="354"/>
    </location>
</feature>
<dbReference type="PROSITE" id="PS50893">
    <property type="entry name" value="ABC_TRANSPORTER_2"/>
    <property type="match status" value="2"/>
</dbReference>
<evidence type="ECO:0000256" key="5">
    <source>
        <dbReference type="ARBA" id="ARBA00022741"/>
    </source>
</evidence>
<dbReference type="Proteomes" id="UP000002899">
    <property type="component" value="Chromosome IV"/>
</dbReference>
<keyword evidence="3" id="KW-0813">Transport</keyword>
<dbReference type="GO" id="GO:0140359">
    <property type="term" value="F:ABC-type transporter activity"/>
    <property type="evidence" value="ECO:0007669"/>
    <property type="project" value="InterPro"/>
</dbReference>
<evidence type="ECO:0000313" key="12">
    <source>
        <dbReference type="EMBL" id="CCF75798.1"/>
    </source>
</evidence>
<feature type="transmembrane region" description="Helical" evidence="9">
    <location>
        <begin position="813"/>
        <end position="835"/>
    </location>
</feature>
<accession>I7J9B3</accession>
<evidence type="ECO:0000256" key="7">
    <source>
        <dbReference type="ARBA" id="ARBA00022989"/>
    </source>
</evidence>
<dbReference type="PROSITE" id="PS00211">
    <property type="entry name" value="ABC_TRANSPORTER_1"/>
    <property type="match status" value="1"/>
</dbReference>
<dbReference type="GeneID" id="24426251"/>
<dbReference type="GO" id="GO:0005524">
    <property type="term" value="F:ATP binding"/>
    <property type="evidence" value="ECO:0007669"/>
    <property type="project" value="UniProtKB-KW"/>
</dbReference>
<dbReference type="OrthoDB" id="4865934at2759"/>
<feature type="transmembrane region" description="Helical" evidence="9">
    <location>
        <begin position="161"/>
        <end position="179"/>
    </location>
</feature>
<keyword evidence="13" id="KW-1185">Reference proteome</keyword>
<dbReference type="GO" id="GO:0016020">
    <property type="term" value="C:membrane"/>
    <property type="evidence" value="ECO:0007669"/>
    <property type="project" value="UniProtKB-SubCell"/>
</dbReference>
<reference evidence="12 13" key="2">
    <citation type="journal article" date="2013" name="PLoS ONE">
        <title>Whole genome mapping and re-organization of the nuclear and mitochondrial genomes of Babesia microti isolates.</title>
        <authorList>
            <person name="Cornillot E."/>
            <person name="Dassouli A."/>
            <person name="Garg A."/>
            <person name="Pachikara N."/>
            <person name="Randazzo S."/>
            <person name="Depoix D."/>
            <person name="Carcy B."/>
            <person name="Delbecq S."/>
            <person name="Frutos R."/>
            <person name="Silva J.C."/>
            <person name="Sutton R."/>
            <person name="Krause P.J."/>
            <person name="Mamoun C.B."/>
        </authorList>
    </citation>
    <scope>NUCLEOTIDE SEQUENCE [LARGE SCALE GENOMIC DNA]</scope>
    <source>
        <strain evidence="12 13">RI</strain>
    </source>
</reference>
<reference evidence="12 13" key="3">
    <citation type="journal article" date="2016" name="Sci. Rep.">
        <title>Genome-wide diversity and gene expression profiling of Babesia microti isolates identify polymorphic genes that mediate host-pathogen interactions.</title>
        <authorList>
            <person name="Silva J.C."/>
            <person name="Cornillot E."/>
            <person name="McCracken C."/>
            <person name="Usmani-Brown S."/>
            <person name="Dwivedi A."/>
            <person name="Ifeonu O.O."/>
            <person name="Crabtree J."/>
            <person name="Gotia H.T."/>
            <person name="Virji A.Z."/>
            <person name="Reynes C."/>
            <person name="Colinge J."/>
            <person name="Kumar V."/>
            <person name="Lawres L."/>
            <person name="Pazzi J.E."/>
            <person name="Pablo J.V."/>
            <person name="Hung C."/>
            <person name="Brancato J."/>
            <person name="Kumari P."/>
            <person name="Orvis J."/>
            <person name="Tretina K."/>
            <person name="Chibucos M."/>
            <person name="Ott S."/>
            <person name="Sadzewicz L."/>
            <person name="Sengamalay N."/>
            <person name="Shetty A.C."/>
            <person name="Su Q."/>
            <person name="Tallon L."/>
            <person name="Fraser C.M."/>
            <person name="Frutos R."/>
            <person name="Molina D.M."/>
            <person name="Krause P.J."/>
            <person name="Ben Mamoun C."/>
        </authorList>
    </citation>
    <scope>NUCLEOTIDE SEQUENCE [LARGE SCALE GENOMIC DNA]</scope>
    <source>
        <strain evidence="12 13">RI</strain>
    </source>
</reference>
<dbReference type="PANTHER" id="PTHR24223">
    <property type="entry name" value="ATP-BINDING CASSETTE SUB-FAMILY C"/>
    <property type="match status" value="1"/>
</dbReference>
<keyword evidence="8 9" id="KW-0472">Membrane</keyword>
<dbReference type="EMBL" id="LN871599">
    <property type="protein sequence ID" value="CCF75798.1"/>
    <property type="molecule type" value="Genomic_DNA"/>
</dbReference>
<gene>
    <name evidence="12" type="ORF">BmR1_04g08070</name>
</gene>
<feature type="transmembrane region" description="Helical" evidence="9">
    <location>
        <begin position="125"/>
        <end position="149"/>
    </location>
</feature>
<evidence type="ECO:0000256" key="9">
    <source>
        <dbReference type="SAM" id="Phobius"/>
    </source>
</evidence>
<evidence type="ECO:0000259" key="11">
    <source>
        <dbReference type="PROSITE" id="PS50929"/>
    </source>
</evidence>
<dbReference type="InterPro" id="IPR011527">
    <property type="entry name" value="ABC1_TM_dom"/>
</dbReference>
<reference evidence="12 13" key="1">
    <citation type="journal article" date="2012" name="Nucleic Acids Res.">
        <title>Sequencing of the smallest Apicomplexan genome from the human pathogen Babesia microti.</title>
        <authorList>
            <person name="Cornillot E."/>
            <person name="Hadj-Kaddour K."/>
            <person name="Dassouli A."/>
            <person name="Noel B."/>
            <person name="Ranwez V."/>
            <person name="Vacherie B."/>
            <person name="Augagneur Y."/>
            <person name="Bres V."/>
            <person name="Duclos A."/>
            <person name="Randazzo S."/>
            <person name="Carcy B."/>
            <person name="Debierre-Grockiego F."/>
            <person name="Delbecq S."/>
            <person name="Moubri-Menage K."/>
            <person name="Shams-Eldin H."/>
            <person name="Usmani-Brown S."/>
            <person name="Bringaud F."/>
            <person name="Wincker P."/>
            <person name="Vivares C.P."/>
            <person name="Schwarz R.T."/>
            <person name="Schetters T.P."/>
            <person name="Krause P.J."/>
            <person name="Gorenflot A."/>
            <person name="Berry V."/>
            <person name="Barbe V."/>
            <person name="Ben Mamoun C."/>
        </authorList>
    </citation>
    <scope>NUCLEOTIDE SEQUENCE [LARGE SCALE GENOMIC DNA]</scope>
    <source>
        <strain evidence="12 13">RI</strain>
    </source>
</reference>
<evidence type="ECO:0000256" key="8">
    <source>
        <dbReference type="ARBA" id="ARBA00023136"/>
    </source>
</evidence>
<dbReference type="InterPro" id="IPR003439">
    <property type="entry name" value="ABC_transporter-like_ATP-bd"/>
</dbReference>